<evidence type="ECO:0000313" key="7">
    <source>
        <dbReference type="EMBL" id="UGS36196.1"/>
    </source>
</evidence>
<dbReference type="Pfam" id="PF03706">
    <property type="entry name" value="LPG_synthase_TM"/>
    <property type="match status" value="1"/>
</dbReference>
<sequence length="339" mass="35045">MTAVVHPGRTATSRRPVWWWVRLGATAATLAVLVWRVGTGPFLDGVRTVDGRALAAAAGIAVLTTICGAWRWRVVARGLGVELALGPAVAAYYRSIFLNVALPGGVLGDLHRGISHGRRTRDVGRGLRAVAWERSAGQVVQVVLTVAVLLVAVSPVRAAMPFVAAALLVAAVGVVPAMRWRAGGRSRWARLRRAAARDLHDGLLARRAWAAIVLLSALVVAGHAITFLIAARTAGATAPASRMVPLALLVLLAAALPNVGGWGPREGVAAWAFAAAGLGASRGVATAVVYGVMVFAASLPGAVVLVAAWARGTRSPPELAWPLRRGGGVVAPQDGVQDV</sequence>
<evidence type="ECO:0000256" key="6">
    <source>
        <dbReference type="SAM" id="Phobius"/>
    </source>
</evidence>
<organism evidence="7 8">
    <name type="scientific">Capillimicrobium parvum</name>
    <dbReference type="NCBI Taxonomy" id="2884022"/>
    <lineage>
        <taxon>Bacteria</taxon>
        <taxon>Bacillati</taxon>
        <taxon>Actinomycetota</taxon>
        <taxon>Thermoleophilia</taxon>
        <taxon>Solirubrobacterales</taxon>
        <taxon>Capillimicrobiaceae</taxon>
        <taxon>Capillimicrobium</taxon>
    </lineage>
</organism>
<evidence type="ECO:0000256" key="4">
    <source>
        <dbReference type="ARBA" id="ARBA00022989"/>
    </source>
</evidence>
<keyword evidence="3 6" id="KW-0812">Transmembrane</keyword>
<evidence type="ECO:0000256" key="5">
    <source>
        <dbReference type="ARBA" id="ARBA00023136"/>
    </source>
</evidence>
<feature type="transmembrane region" description="Helical" evidence="6">
    <location>
        <begin position="243"/>
        <end position="261"/>
    </location>
</feature>
<feature type="transmembrane region" description="Helical" evidence="6">
    <location>
        <begin position="131"/>
        <end position="153"/>
    </location>
</feature>
<evidence type="ECO:0000256" key="2">
    <source>
        <dbReference type="ARBA" id="ARBA00022475"/>
    </source>
</evidence>
<dbReference type="Proteomes" id="UP001162834">
    <property type="component" value="Chromosome"/>
</dbReference>
<dbReference type="GO" id="GO:0005886">
    <property type="term" value="C:plasma membrane"/>
    <property type="evidence" value="ECO:0007669"/>
    <property type="project" value="UniProtKB-SubCell"/>
</dbReference>
<feature type="transmembrane region" description="Helical" evidence="6">
    <location>
        <begin position="291"/>
        <end position="310"/>
    </location>
</feature>
<dbReference type="EMBL" id="CP087164">
    <property type="protein sequence ID" value="UGS36196.1"/>
    <property type="molecule type" value="Genomic_DNA"/>
</dbReference>
<evidence type="ECO:0000313" key="8">
    <source>
        <dbReference type="Proteomes" id="UP001162834"/>
    </source>
</evidence>
<feature type="transmembrane region" description="Helical" evidence="6">
    <location>
        <begin position="159"/>
        <end position="178"/>
    </location>
</feature>
<protein>
    <recommendedName>
        <fullName evidence="9">Flippase-like domain-containing protein</fullName>
    </recommendedName>
</protein>
<keyword evidence="4 6" id="KW-1133">Transmembrane helix</keyword>
<evidence type="ECO:0000256" key="1">
    <source>
        <dbReference type="ARBA" id="ARBA00004651"/>
    </source>
</evidence>
<dbReference type="AlphaFoldDB" id="A0A9E7C0B5"/>
<feature type="transmembrane region" description="Helical" evidence="6">
    <location>
        <begin position="17"/>
        <end position="37"/>
    </location>
</feature>
<dbReference type="InterPro" id="IPR022791">
    <property type="entry name" value="L-PG_synthase/AglD"/>
</dbReference>
<comment type="subcellular location">
    <subcellularLocation>
        <location evidence="1">Cell membrane</location>
        <topology evidence="1">Multi-pass membrane protein</topology>
    </subcellularLocation>
</comment>
<feature type="transmembrane region" description="Helical" evidence="6">
    <location>
        <begin position="49"/>
        <end position="72"/>
    </location>
</feature>
<keyword evidence="5 6" id="KW-0472">Membrane</keyword>
<name>A0A9E7C0B5_9ACTN</name>
<proteinExistence type="predicted"/>
<evidence type="ECO:0008006" key="9">
    <source>
        <dbReference type="Google" id="ProtNLM"/>
    </source>
</evidence>
<keyword evidence="8" id="KW-1185">Reference proteome</keyword>
<dbReference type="PANTHER" id="PTHR40277:SF1">
    <property type="entry name" value="BLL5419 PROTEIN"/>
    <property type="match status" value="1"/>
</dbReference>
<accession>A0A9E7C0B5</accession>
<reference evidence="7" key="1">
    <citation type="journal article" date="2022" name="Int. J. Syst. Evol. Microbiol.">
        <title>Pseudomonas aegrilactucae sp. nov. and Pseudomonas morbosilactucae sp. nov., pathogens causing bacterial rot of lettuce in Japan.</title>
        <authorList>
            <person name="Sawada H."/>
            <person name="Fujikawa T."/>
            <person name="Satou M."/>
        </authorList>
    </citation>
    <scope>NUCLEOTIDE SEQUENCE</scope>
    <source>
        <strain evidence="7">0166_1</strain>
    </source>
</reference>
<feature type="transmembrane region" description="Helical" evidence="6">
    <location>
        <begin position="208"/>
        <end position="231"/>
    </location>
</feature>
<keyword evidence="2" id="KW-1003">Cell membrane</keyword>
<dbReference type="PANTHER" id="PTHR40277">
    <property type="entry name" value="BLL5419 PROTEIN"/>
    <property type="match status" value="1"/>
</dbReference>
<evidence type="ECO:0000256" key="3">
    <source>
        <dbReference type="ARBA" id="ARBA00022692"/>
    </source>
</evidence>
<gene>
    <name evidence="7" type="ORF">DSM104329_02596</name>
</gene>
<dbReference type="KEGG" id="sbae:DSM104329_02596"/>